<name>A0ABR3EIP3_9AGAR</name>
<dbReference type="EMBL" id="JBAHYK010004708">
    <property type="protein sequence ID" value="KAL0562711.1"/>
    <property type="molecule type" value="Genomic_DNA"/>
</dbReference>
<evidence type="ECO:0000313" key="1">
    <source>
        <dbReference type="EMBL" id="KAL0562711.1"/>
    </source>
</evidence>
<accession>A0ABR3EIP3</accession>
<keyword evidence="2" id="KW-1185">Reference proteome</keyword>
<evidence type="ECO:0000313" key="2">
    <source>
        <dbReference type="Proteomes" id="UP001465976"/>
    </source>
</evidence>
<reference evidence="1 2" key="1">
    <citation type="submission" date="2024-02" db="EMBL/GenBank/DDBJ databases">
        <title>A draft genome for the cacao thread blight pathogen Marasmius crinis-equi.</title>
        <authorList>
            <person name="Cohen S.P."/>
            <person name="Baruah I.K."/>
            <person name="Amoako-Attah I."/>
            <person name="Bukari Y."/>
            <person name="Meinhardt L.W."/>
            <person name="Bailey B.A."/>
        </authorList>
    </citation>
    <scope>NUCLEOTIDE SEQUENCE [LARGE SCALE GENOMIC DNA]</scope>
    <source>
        <strain evidence="1 2">GH-76</strain>
    </source>
</reference>
<protein>
    <submittedName>
        <fullName evidence="1">Uncharacterized protein</fullName>
    </submittedName>
</protein>
<sequence>MPSGSSALPRQYLRPLSSLHNSHYLEGAQNFTIGDHGNFATVCGDQHIHVNTEVKKRKIIIGTEEEEAEYEQ</sequence>
<feature type="non-terminal residue" evidence="1">
    <location>
        <position position="72"/>
    </location>
</feature>
<organism evidence="1 2">
    <name type="scientific">Marasmius crinis-equi</name>
    <dbReference type="NCBI Taxonomy" id="585013"/>
    <lineage>
        <taxon>Eukaryota</taxon>
        <taxon>Fungi</taxon>
        <taxon>Dikarya</taxon>
        <taxon>Basidiomycota</taxon>
        <taxon>Agaricomycotina</taxon>
        <taxon>Agaricomycetes</taxon>
        <taxon>Agaricomycetidae</taxon>
        <taxon>Agaricales</taxon>
        <taxon>Marasmiineae</taxon>
        <taxon>Marasmiaceae</taxon>
        <taxon>Marasmius</taxon>
    </lineage>
</organism>
<gene>
    <name evidence="1" type="ORF">V5O48_019370</name>
</gene>
<proteinExistence type="predicted"/>
<dbReference type="Proteomes" id="UP001465976">
    <property type="component" value="Unassembled WGS sequence"/>
</dbReference>
<comment type="caution">
    <text evidence="1">The sequence shown here is derived from an EMBL/GenBank/DDBJ whole genome shotgun (WGS) entry which is preliminary data.</text>
</comment>